<sequence length="92" mass="10391">MSHTVREKQKLLNRVRRIKGQVEAIERALEEERGCNDVLQQITSCRGAMNGLLAVVLEDHIRTHLVDADPVGEQPEGSATEQLIEVVHSYFK</sequence>
<organism evidence="2 3">
    <name type="scientific">Paraburkholderia ultramafica</name>
    <dbReference type="NCBI Taxonomy" id="1544867"/>
    <lineage>
        <taxon>Bacteria</taxon>
        <taxon>Pseudomonadati</taxon>
        <taxon>Pseudomonadota</taxon>
        <taxon>Betaproteobacteria</taxon>
        <taxon>Burkholderiales</taxon>
        <taxon>Burkholderiaceae</taxon>
        <taxon>Paraburkholderia</taxon>
    </lineage>
</organism>
<dbReference type="Pfam" id="PF02583">
    <property type="entry name" value="Trns_repr_metal"/>
    <property type="match status" value="1"/>
</dbReference>
<dbReference type="InterPro" id="IPR038390">
    <property type="entry name" value="Metal_Tscrpt_repr_sf"/>
</dbReference>
<reference evidence="2 3" key="1">
    <citation type="submission" date="2020-04" db="EMBL/GenBank/DDBJ databases">
        <authorList>
            <person name="De Canck E."/>
        </authorList>
    </citation>
    <scope>NUCLEOTIDE SEQUENCE [LARGE SCALE GENOMIC DNA]</scope>
    <source>
        <strain evidence="2 3">LMG 28614</strain>
    </source>
</reference>
<dbReference type="GO" id="GO:0046872">
    <property type="term" value="F:metal ion binding"/>
    <property type="evidence" value="ECO:0007669"/>
    <property type="project" value="InterPro"/>
</dbReference>
<dbReference type="PANTHER" id="PTHR33677:SF5">
    <property type="entry name" value="TRANSCRIPTIONAL REPRESSOR FRMR"/>
    <property type="match status" value="1"/>
</dbReference>
<dbReference type="RefSeq" id="WP_175151396.1">
    <property type="nucleotide sequence ID" value="NZ_CADIKK010000020.1"/>
</dbReference>
<keyword evidence="3" id="KW-1185">Reference proteome</keyword>
<name>A0A6S7BQE9_9BURK</name>
<gene>
    <name evidence="2" type="primary">frmR_1</name>
    <name evidence="2" type="ORF">LMG28614_04281</name>
</gene>
<proteinExistence type="inferred from homology"/>
<dbReference type="EMBL" id="CADIKK010000020">
    <property type="protein sequence ID" value="CAB3796033.1"/>
    <property type="molecule type" value="Genomic_DNA"/>
</dbReference>
<dbReference type="InterPro" id="IPR003735">
    <property type="entry name" value="Metal_Tscrpt_repr"/>
</dbReference>
<evidence type="ECO:0000313" key="2">
    <source>
        <dbReference type="EMBL" id="CAB3796033.1"/>
    </source>
</evidence>
<dbReference type="PANTHER" id="PTHR33677">
    <property type="entry name" value="TRANSCRIPTIONAL REPRESSOR FRMR-RELATED"/>
    <property type="match status" value="1"/>
</dbReference>
<dbReference type="AlphaFoldDB" id="A0A6S7BQE9"/>
<evidence type="ECO:0000256" key="1">
    <source>
        <dbReference type="ARBA" id="ARBA00005260"/>
    </source>
</evidence>
<protein>
    <submittedName>
        <fullName evidence="2">Transcriptional repressor FrmR</fullName>
    </submittedName>
</protein>
<evidence type="ECO:0000313" key="3">
    <source>
        <dbReference type="Proteomes" id="UP000494365"/>
    </source>
</evidence>
<dbReference type="Gene3D" id="1.20.58.1000">
    <property type="entry name" value="Metal-sensitive repressor, helix protomer"/>
    <property type="match status" value="1"/>
</dbReference>
<comment type="similarity">
    <text evidence="1">Belongs to the FrmR/RcnR family.</text>
</comment>
<dbReference type="CDD" id="cd10153">
    <property type="entry name" value="RcnR-FrmR-like_DUF156"/>
    <property type="match status" value="1"/>
</dbReference>
<dbReference type="GO" id="GO:0045892">
    <property type="term" value="P:negative regulation of DNA-templated transcription"/>
    <property type="evidence" value="ECO:0007669"/>
    <property type="project" value="UniProtKB-ARBA"/>
</dbReference>
<dbReference type="Proteomes" id="UP000494365">
    <property type="component" value="Unassembled WGS sequence"/>
</dbReference>
<accession>A0A6S7BQE9</accession>
<dbReference type="GO" id="GO:0003677">
    <property type="term" value="F:DNA binding"/>
    <property type="evidence" value="ECO:0007669"/>
    <property type="project" value="InterPro"/>
</dbReference>